<reference evidence="1 2" key="1">
    <citation type="submission" date="2013-09" db="EMBL/GenBank/DDBJ databases">
        <authorList>
            <person name="Zeng Z."/>
            <person name="Chen C."/>
        </authorList>
    </citation>
    <scope>NUCLEOTIDE SEQUENCE [LARGE SCALE GENOMIC DNA]</scope>
    <source>
        <strain evidence="1 2">WB 4.1-42</strain>
    </source>
</reference>
<dbReference type="OrthoDB" id="827255at2"/>
<proteinExistence type="predicted"/>
<protein>
    <submittedName>
        <fullName evidence="1">Uncharacterized protein</fullName>
    </submittedName>
</protein>
<name>A0A0A2MJG6_9FLAO</name>
<organism evidence="1 2">
    <name type="scientific">Flavobacterium subsaxonicum WB 4.1-42 = DSM 21790</name>
    <dbReference type="NCBI Taxonomy" id="1121898"/>
    <lineage>
        <taxon>Bacteria</taxon>
        <taxon>Pseudomonadati</taxon>
        <taxon>Bacteroidota</taxon>
        <taxon>Flavobacteriia</taxon>
        <taxon>Flavobacteriales</taxon>
        <taxon>Flavobacteriaceae</taxon>
        <taxon>Flavobacterium</taxon>
    </lineage>
</organism>
<dbReference type="STRING" id="1121898.GCA_000422725_02499"/>
<evidence type="ECO:0000313" key="1">
    <source>
        <dbReference type="EMBL" id="KGO92767.1"/>
    </source>
</evidence>
<comment type="caution">
    <text evidence="1">The sequence shown here is derived from an EMBL/GenBank/DDBJ whole genome shotgun (WGS) entry which is preliminary data.</text>
</comment>
<evidence type="ECO:0000313" key="2">
    <source>
        <dbReference type="Proteomes" id="UP000030111"/>
    </source>
</evidence>
<dbReference type="EMBL" id="JRLY01000008">
    <property type="protein sequence ID" value="KGO92767.1"/>
    <property type="molecule type" value="Genomic_DNA"/>
</dbReference>
<sequence>MDIVLKNVKKKDLQVIKSLAKALGFEISTPEEKPYDPQFVKEILEAAEGVKNGKGKEISMEEFKKMCGI</sequence>
<gene>
    <name evidence="1" type="ORF">Q766_11670</name>
</gene>
<dbReference type="Pfam" id="PF10884">
    <property type="entry name" value="DUF2683"/>
    <property type="match status" value="1"/>
</dbReference>
<dbReference type="eggNOG" id="ENOG50310UV">
    <property type="taxonomic scope" value="Bacteria"/>
</dbReference>
<dbReference type="InterPro" id="IPR020271">
    <property type="entry name" value="Uncharacterised_MJ1172"/>
</dbReference>
<dbReference type="Proteomes" id="UP000030111">
    <property type="component" value="Unassembled WGS sequence"/>
</dbReference>
<dbReference type="AlphaFoldDB" id="A0A0A2MJG6"/>
<dbReference type="RefSeq" id="WP_026992849.1">
    <property type="nucleotide sequence ID" value="NZ_JRLY01000008.1"/>
</dbReference>
<keyword evidence="2" id="KW-1185">Reference proteome</keyword>
<accession>A0A0A2MJG6</accession>